<reference evidence="1" key="1">
    <citation type="submission" date="2017-02" db="EMBL/GenBank/DDBJ databases">
        <title>Delving into the versatile metabolic prowess of the omnipresent phylum Bacteroidetes.</title>
        <authorList>
            <person name="Nobu M.K."/>
            <person name="Mei R."/>
            <person name="Narihiro T."/>
            <person name="Kuroda K."/>
            <person name="Liu W.-T."/>
        </authorList>
    </citation>
    <scope>NUCLEOTIDE SEQUENCE</scope>
    <source>
        <strain evidence="1">ADurb.Bin160</strain>
    </source>
</reference>
<dbReference type="Proteomes" id="UP000485621">
    <property type="component" value="Unassembled WGS sequence"/>
</dbReference>
<dbReference type="AlphaFoldDB" id="A0A1V5ZLP7"/>
<accession>A0A1V5ZLP7</accession>
<dbReference type="EMBL" id="MWDB01000023">
    <property type="protein sequence ID" value="OQB41123.1"/>
    <property type="molecule type" value="Genomic_DNA"/>
</dbReference>
<comment type="caution">
    <text evidence="1">The sequence shown here is derived from an EMBL/GenBank/DDBJ whole genome shotgun (WGS) entry which is preliminary data.</text>
</comment>
<organism evidence="1">
    <name type="scientific">candidate division CPR1 bacterium ADurb.Bin160</name>
    <dbReference type="NCBI Taxonomy" id="1852826"/>
    <lineage>
        <taxon>Bacteria</taxon>
        <taxon>candidate division CPR1</taxon>
    </lineage>
</organism>
<evidence type="ECO:0000313" key="1">
    <source>
        <dbReference type="EMBL" id="OQB41123.1"/>
    </source>
</evidence>
<sequence length="126" mass="14888">MIENRKPKIYLLDSGDGNFLELATSLYSNNFFVVNPNKEIPKTWAGSLIFETEKTLIKMCDYMIVNLPKEDIEISLKIYYAHTIETPCFVVNENGKFFNYIWLGCYVTKFFDDMFSCFEFLKNERK</sequence>
<name>A0A1V5ZLP7_9BACT</name>
<protein>
    <submittedName>
        <fullName evidence="1">Uncharacterized protein</fullName>
    </submittedName>
</protein>
<proteinExistence type="predicted"/>
<gene>
    <name evidence="1" type="ORF">BWY04_01009</name>
</gene>